<feature type="compositionally biased region" description="Low complexity" evidence="1">
    <location>
        <begin position="223"/>
        <end position="232"/>
    </location>
</feature>
<feature type="region of interest" description="Disordered" evidence="1">
    <location>
        <begin position="218"/>
        <end position="248"/>
    </location>
</feature>
<sequence>MAIGLSGCGFKPLYGQAAVTSNGQPSTVQQEMSKIYVANIGEHFGQVMRAALQQSMGGDKPAVTDAYTLYATGGVTYETLDIHQDNTSGRMRMMGWADWKLYTVGANPRFLAEGNATTLDGFNPTLDQVFAETLNSETAANRVAQNLAAAINQQVAVYFRSHLAPGPRTTMKPGTYINVEGTPGNPNANEQDLGIDGFPAAATGRSNGNGFNQSDIFTGNHLPAGGPSSAPGYGVGPQPGPVEEGIEP</sequence>
<protein>
    <recommendedName>
        <fullName evidence="4">Lipoprotein</fullName>
    </recommendedName>
</protein>
<dbReference type="Gene3D" id="3.30.160.150">
    <property type="entry name" value="Lipoprotein like domain"/>
    <property type="match status" value="1"/>
</dbReference>
<proteinExistence type="predicted"/>
<accession>A0A4Y6UCL7</accession>
<keyword evidence="3" id="KW-1185">Reference proteome</keyword>
<organism evidence="2 3">
    <name type="scientific">Formicincola oecophyllae</name>
    <dbReference type="NCBI Taxonomy" id="2558361"/>
    <lineage>
        <taxon>Bacteria</taxon>
        <taxon>Pseudomonadati</taxon>
        <taxon>Pseudomonadota</taxon>
        <taxon>Alphaproteobacteria</taxon>
        <taxon>Acetobacterales</taxon>
        <taxon>Acetobacteraceae</taxon>
        <taxon>Formicincola</taxon>
    </lineage>
</organism>
<evidence type="ECO:0000313" key="3">
    <source>
        <dbReference type="Proteomes" id="UP000318709"/>
    </source>
</evidence>
<evidence type="ECO:0000256" key="1">
    <source>
        <dbReference type="SAM" id="MobiDB-lite"/>
    </source>
</evidence>
<dbReference type="KEGG" id="swf:E3E12_02430"/>
<dbReference type="EMBL" id="CP038231">
    <property type="protein sequence ID" value="QDH14308.1"/>
    <property type="molecule type" value="Genomic_DNA"/>
</dbReference>
<dbReference type="Proteomes" id="UP000318709">
    <property type="component" value="Chromosome"/>
</dbReference>
<reference evidence="2 3" key="1">
    <citation type="submission" date="2019-03" db="EMBL/GenBank/DDBJ databases">
        <title>The complete genome sequence of Swingsia_sp. F3b2 LMG30590(T).</title>
        <authorList>
            <person name="Chua K.-O."/>
            <person name="Chan K.-G."/>
            <person name="See-Too W.-S."/>
        </authorList>
    </citation>
    <scope>NUCLEOTIDE SEQUENCE [LARGE SCALE GENOMIC DNA]</scope>
    <source>
        <strain evidence="2 3">F3b2</strain>
    </source>
</reference>
<evidence type="ECO:0008006" key="4">
    <source>
        <dbReference type="Google" id="ProtNLM"/>
    </source>
</evidence>
<evidence type="ECO:0000313" key="2">
    <source>
        <dbReference type="EMBL" id="QDH14308.1"/>
    </source>
</evidence>
<gene>
    <name evidence="2" type="ORF">E3E12_02430</name>
</gene>
<dbReference type="OrthoDB" id="8480109at2"/>
<dbReference type="AlphaFoldDB" id="A0A4Y6UCL7"/>
<name>A0A4Y6UCL7_9PROT</name>